<evidence type="ECO:0000313" key="2">
    <source>
        <dbReference type="EMBL" id="RKF12419.1"/>
    </source>
</evidence>
<comment type="caution">
    <text evidence="2">The sequence shown here is derived from an EMBL/GenBank/DDBJ whole genome shotgun (WGS) entry which is preliminary data.</text>
</comment>
<evidence type="ECO:0000313" key="3">
    <source>
        <dbReference type="Proteomes" id="UP000281128"/>
    </source>
</evidence>
<proteinExistence type="predicted"/>
<feature type="transmembrane region" description="Helical" evidence="1">
    <location>
        <begin position="120"/>
        <end position="141"/>
    </location>
</feature>
<feature type="transmembrane region" description="Helical" evidence="1">
    <location>
        <begin position="341"/>
        <end position="360"/>
    </location>
</feature>
<keyword evidence="1" id="KW-0812">Transmembrane</keyword>
<name>A0A3A8AU88_9RHOB</name>
<organism evidence="2 3">
    <name type="scientific">Roseovarius spongiae</name>
    <dbReference type="NCBI Taxonomy" id="2320272"/>
    <lineage>
        <taxon>Bacteria</taxon>
        <taxon>Pseudomonadati</taxon>
        <taxon>Pseudomonadota</taxon>
        <taxon>Alphaproteobacteria</taxon>
        <taxon>Rhodobacterales</taxon>
        <taxon>Roseobacteraceae</taxon>
        <taxon>Roseovarius</taxon>
    </lineage>
</organism>
<gene>
    <name evidence="2" type="ORF">D6850_18290</name>
</gene>
<keyword evidence="1" id="KW-0472">Membrane</keyword>
<feature type="transmembrane region" description="Helical" evidence="1">
    <location>
        <begin position="91"/>
        <end position="108"/>
    </location>
</feature>
<protein>
    <recommendedName>
        <fullName evidence="4">Oligosaccharide repeat unit polymerase</fullName>
    </recommendedName>
</protein>
<dbReference type="Proteomes" id="UP000281128">
    <property type="component" value="Unassembled WGS sequence"/>
</dbReference>
<evidence type="ECO:0000256" key="1">
    <source>
        <dbReference type="SAM" id="Phobius"/>
    </source>
</evidence>
<feature type="transmembrane region" description="Helical" evidence="1">
    <location>
        <begin position="67"/>
        <end position="85"/>
    </location>
</feature>
<reference evidence="2 3" key="1">
    <citation type="submission" date="2018-09" db="EMBL/GenBank/DDBJ databases">
        <title>Roseovarius spongiae sp. nov., isolated from a marine sponge.</title>
        <authorList>
            <person name="Zhuang L."/>
            <person name="Luo L."/>
        </authorList>
    </citation>
    <scope>NUCLEOTIDE SEQUENCE [LARGE SCALE GENOMIC DNA]</scope>
    <source>
        <strain evidence="2 3">HN-E21</strain>
    </source>
</reference>
<dbReference type="EMBL" id="RAPE01000008">
    <property type="protein sequence ID" value="RKF12419.1"/>
    <property type="molecule type" value="Genomic_DNA"/>
</dbReference>
<feature type="transmembrane region" description="Helical" evidence="1">
    <location>
        <begin position="12"/>
        <end position="30"/>
    </location>
</feature>
<keyword evidence="3" id="KW-1185">Reference proteome</keyword>
<keyword evidence="1" id="KW-1133">Transmembrane helix</keyword>
<sequence length="436" mass="48686">MRIPVRQLLTTLLYYHLCLAAMQWLIAPYFGSLYALASGILVRYVLALPMVLILVALLPRFRRPSDFTVTLMALTTIIPALAFYVMHGGDYLYILIVFAGFLVYDLTRRFPVRLGSSIKLGMRSVIFISFVFVALVTLMMLQEFRINSISALLFDLYSVRADVTENMSSSLLIYMQSWTHSVIMPFLIIYFFAQRRWFMVLALAGLTLLFFLVLTGKGILFDPLITLLVFLTLRRRTEFSGLFLAISAVIVLAWLEIVLFDSFSLSSLLVRRTLFVPVMLNYNYYEIFSELGHVYYSHSVFSFLSDYPFQIPYQTIVGVSLFGTEAAHANTGIFGTGFMHFGYVGIPAFCAVMGLAAAYVDNCRISRTDPAFAAAIVAVPSYTIFTSADLFSGMLTNGYLIALLYCTVSGQVGIGTAQTAARSGPGSDPVRRASYS</sequence>
<accession>A0A3A8AU88</accession>
<evidence type="ECO:0008006" key="4">
    <source>
        <dbReference type="Google" id="ProtNLM"/>
    </source>
</evidence>
<feature type="transmembrane region" description="Helical" evidence="1">
    <location>
        <begin position="241"/>
        <end position="263"/>
    </location>
</feature>
<feature type="transmembrane region" description="Helical" evidence="1">
    <location>
        <begin position="36"/>
        <end position="58"/>
    </location>
</feature>
<feature type="transmembrane region" description="Helical" evidence="1">
    <location>
        <begin position="372"/>
        <end position="391"/>
    </location>
</feature>
<feature type="transmembrane region" description="Helical" evidence="1">
    <location>
        <begin position="171"/>
        <end position="193"/>
    </location>
</feature>
<dbReference type="AlphaFoldDB" id="A0A3A8AU88"/>
<feature type="transmembrane region" description="Helical" evidence="1">
    <location>
        <begin position="200"/>
        <end position="221"/>
    </location>
</feature>